<dbReference type="InterPro" id="IPR059064">
    <property type="entry name" value="TYRAAT2_C"/>
</dbReference>
<proteinExistence type="predicted"/>
<reference evidence="3" key="2">
    <citation type="journal article" date="2024" name="Plant">
        <title>Genomic evolution and insights into agronomic trait innovations of Sesamum species.</title>
        <authorList>
            <person name="Miao H."/>
            <person name="Wang L."/>
            <person name="Qu L."/>
            <person name="Liu H."/>
            <person name="Sun Y."/>
            <person name="Le M."/>
            <person name="Wang Q."/>
            <person name="Wei S."/>
            <person name="Zheng Y."/>
            <person name="Lin W."/>
            <person name="Duan Y."/>
            <person name="Cao H."/>
            <person name="Xiong S."/>
            <person name="Wang X."/>
            <person name="Wei L."/>
            <person name="Li C."/>
            <person name="Ma Q."/>
            <person name="Ju M."/>
            <person name="Zhao R."/>
            <person name="Li G."/>
            <person name="Mu C."/>
            <person name="Tian Q."/>
            <person name="Mei H."/>
            <person name="Zhang T."/>
            <person name="Gao T."/>
            <person name="Zhang H."/>
        </authorList>
    </citation>
    <scope>NUCLEOTIDE SEQUENCE</scope>
    <source>
        <strain evidence="3">K16</strain>
    </source>
</reference>
<evidence type="ECO:0000313" key="3">
    <source>
        <dbReference type="EMBL" id="KAK4404187.1"/>
    </source>
</evidence>
<evidence type="ECO:0000259" key="2">
    <source>
        <dbReference type="Pfam" id="PF26213"/>
    </source>
</evidence>
<evidence type="ECO:0000313" key="4">
    <source>
        <dbReference type="Proteomes" id="UP001289374"/>
    </source>
</evidence>
<feature type="domain" description="TYRAAT2-like C-terminal" evidence="2">
    <location>
        <begin position="46"/>
        <end position="86"/>
    </location>
</feature>
<dbReference type="EMBL" id="JACGWL010000004">
    <property type="protein sequence ID" value="KAK4404187.1"/>
    <property type="molecule type" value="Genomic_DNA"/>
</dbReference>
<evidence type="ECO:0000256" key="1">
    <source>
        <dbReference type="SAM" id="Phobius"/>
    </source>
</evidence>
<reference evidence="3" key="1">
    <citation type="submission" date="2020-06" db="EMBL/GenBank/DDBJ databases">
        <authorList>
            <person name="Li T."/>
            <person name="Hu X."/>
            <person name="Zhang T."/>
            <person name="Song X."/>
            <person name="Zhang H."/>
            <person name="Dai N."/>
            <person name="Sheng W."/>
            <person name="Hou X."/>
            <person name="Wei L."/>
        </authorList>
    </citation>
    <scope>NUCLEOTIDE SEQUENCE</scope>
    <source>
        <strain evidence="3">K16</strain>
        <tissue evidence="3">Leaf</tissue>
    </source>
</reference>
<accession>A0AAE1X3L5</accession>
<dbReference type="PANTHER" id="PTHR43207:SF4">
    <property type="entry name" value="AROGENATE DEHYDROGENASE 2, CHLOROPLASTIC"/>
    <property type="match status" value="1"/>
</dbReference>
<dbReference type="AlphaFoldDB" id="A0AAE1X3L5"/>
<dbReference type="Pfam" id="PF26213">
    <property type="entry name" value="TYRAAT1_C"/>
    <property type="match status" value="1"/>
</dbReference>
<dbReference type="InterPro" id="IPR045011">
    <property type="entry name" value="TYRAAT1/2"/>
</dbReference>
<dbReference type="GO" id="GO:0033730">
    <property type="term" value="F:arogenate dehydrogenase (NADP+) activity"/>
    <property type="evidence" value="ECO:0007669"/>
    <property type="project" value="InterPro"/>
</dbReference>
<comment type="caution">
    <text evidence="3">The sequence shown here is derived from an EMBL/GenBank/DDBJ whole genome shotgun (WGS) entry which is preliminary data.</text>
</comment>
<keyword evidence="4" id="KW-1185">Reference proteome</keyword>
<name>A0AAE1X3L5_9LAMI</name>
<protein>
    <submittedName>
        <fullName evidence="3">Arogenate dehydrogenase 2, chloroplastic</fullName>
    </submittedName>
</protein>
<organism evidence="3 4">
    <name type="scientific">Sesamum angolense</name>
    <dbReference type="NCBI Taxonomy" id="2727404"/>
    <lineage>
        <taxon>Eukaryota</taxon>
        <taxon>Viridiplantae</taxon>
        <taxon>Streptophyta</taxon>
        <taxon>Embryophyta</taxon>
        <taxon>Tracheophyta</taxon>
        <taxon>Spermatophyta</taxon>
        <taxon>Magnoliopsida</taxon>
        <taxon>eudicotyledons</taxon>
        <taxon>Gunneridae</taxon>
        <taxon>Pentapetalae</taxon>
        <taxon>asterids</taxon>
        <taxon>lamiids</taxon>
        <taxon>Lamiales</taxon>
        <taxon>Pedaliaceae</taxon>
        <taxon>Sesamum</taxon>
    </lineage>
</organism>
<gene>
    <name evidence="3" type="ORF">Sango_0787300</name>
</gene>
<keyword evidence="1" id="KW-1133">Transmembrane helix</keyword>
<sequence>MLPERSSSPTPWGGFLRSFNWIVLRSIQKGMRLCWTWWTILQVIVLYYGLFMYNKNAMEQLERLDLAFEALKKELFGHLHEILRKQLFGKAEEEGLRGRSWRSCPRMGLHSCRLARPWRMLVTEAIRKVSLVLGTPVLQ</sequence>
<dbReference type="PANTHER" id="PTHR43207">
    <property type="entry name" value="AROGENATE DEHYDROGENASE-RELATED"/>
    <property type="match status" value="1"/>
</dbReference>
<keyword evidence="1" id="KW-0472">Membrane</keyword>
<feature type="transmembrane region" description="Helical" evidence="1">
    <location>
        <begin position="35"/>
        <end position="53"/>
    </location>
</feature>
<keyword evidence="1" id="KW-0812">Transmembrane</keyword>
<dbReference type="Proteomes" id="UP001289374">
    <property type="component" value="Unassembled WGS sequence"/>
</dbReference>
<dbReference type="GO" id="GO:0006571">
    <property type="term" value="P:tyrosine biosynthetic process"/>
    <property type="evidence" value="ECO:0007669"/>
    <property type="project" value="InterPro"/>
</dbReference>